<dbReference type="Gene3D" id="3.30.200.20">
    <property type="entry name" value="Phosphorylase Kinase, domain 1"/>
    <property type="match status" value="1"/>
</dbReference>
<keyword evidence="2" id="KW-0723">Serine/threonine-protein kinase</keyword>
<evidence type="ECO:0000313" key="10">
    <source>
        <dbReference type="EMBL" id="TDD94796.1"/>
    </source>
</evidence>
<keyword evidence="11" id="KW-1185">Reference proteome</keyword>
<evidence type="ECO:0000256" key="8">
    <source>
        <dbReference type="SAM" id="MobiDB-lite"/>
    </source>
</evidence>
<dbReference type="CDD" id="cd04791">
    <property type="entry name" value="LanC_SerThrkinase"/>
    <property type="match status" value="1"/>
</dbReference>
<evidence type="ECO:0000256" key="3">
    <source>
        <dbReference type="ARBA" id="ARBA00022679"/>
    </source>
</evidence>
<dbReference type="NCBIfam" id="NF038150">
    <property type="entry name" value="lanthi_synth_IV"/>
    <property type="match status" value="1"/>
</dbReference>
<feature type="binding site" evidence="7">
    <location>
        <position position="854"/>
    </location>
    <ligand>
        <name>Zn(2+)</name>
        <dbReference type="ChEBI" id="CHEBI:29105"/>
    </ligand>
</feature>
<dbReference type="Pfam" id="PF25816">
    <property type="entry name" value="RamC_N"/>
    <property type="match status" value="1"/>
</dbReference>
<dbReference type="Gene3D" id="1.50.10.20">
    <property type="match status" value="1"/>
</dbReference>
<keyword evidence="7" id="KW-0862">Zinc</keyword>
<protein>
    <recommendedName>
        <fullName evidence="1">non-specific serine/threonine protein kinase</fullName>
        <ecNumber evidence="1">2.7.11.1</ecNumber>
    </recommendedName>
</protein>
<evidence type="ECO:0000256" key="6">
    <source>
        <dbReference type="ARBA" id="ARBA00022840"/>
    </source>
</evidence>
<reference evidence="10 11" key="1">
    <citation type="submission" date="2019-03" db="EMBL/GenBank/DDBJ databases">
        <title>Draft genome sequences of novel Actinobacteria.</title>
        <authorList>
            <person name="Sahin N."/>
            <person name="Ay H."/>
            <person name="Saygin H."/>
        </authorList>
    </citation>
    <scope>NUCLEOTIDE SEQUENCE [LARGE SCALE GENOMIC DNA]</scope>
    <source>
        <strain evidence="10 11">H3C3</strain>
    </source>
</reference>
<dbReference type="EMBL" id="SMKU01000017">
    <property type="protein sequence ID" value="TDD94796.1"/>
    <property type="molecule type" value="Genomic_DNA"/>
</dbReference>
<evidence type="ECO:0000256" key="2">
    <source>
        <dbReference type="ARBA" id="ARBA00022527"/>
    </source>
</evidence>
<dbReference type="CDD" id="cd14014">
    <property type="entry name" value="STKc_PknB_like"/>
    <property type="match status" value="1"/>
</dbReference>
<dbReference type="GO" id="GO:0004674">
    <property type="term" value="F:protein serine/threonine kinase activity"/>
    <property type="evidence" value="ECO:0007669"/>
    <property type="project" value="UniProtKB-KW"/>
</dbReference>
<dbReference type="GO" id="GO:0031179">
    <property type="term" value="P:peptide modification"/>
    <property type="evidence" value="ECO:0007669"/>
    <property type="project" value="InterPro"/>
</dbReference>
<evidence type="ECO:0000256" key="4">
    <source>
        <dbReference type="ARBA" id="ARBA00022741"/>
    </source>
</evidence>
<dbReference type="Pfam" id="PF05147">
    <property type="entry name" value="LANC_like"/>
    <property type="match status" value="1"/>
</dbReference>
<keyword evidence="3" id="KW-0808">Transferase</keyword>
<feature type="region of interest" description="Disordered" evidence="8">
    <location>
        <begin position="940"/>
        <end position="963"/>
    </location>
</feature>
<dbReference type="AlphaFoldDB" id="A0A4R5C863"/>
<feature type="domain" description="Protein kinase" evidence="9">
    <location>
        <begin position="238"/>
        <end position="506"/>
    </location>
</feature>
<accession>A0A4R5C863</accession>
<dbReference type="PRINTS" id="PR01950">
    <property type="entry name" value="LANCSUPER"/>
</dbReference>
<dbReference type="InterPro" id="IPR058053">
    <property type="entry name" value="RamC_C"/>
</dbReference>
<dbReference type="SUPFAM" id="SSF158745">
    <property type="entry name" value="LanC-like"/>
    <property type="match status" value="1"/>
</dbReference>
<dbReference type="Pfam" id="PF00069">
    <property type="entry name" value="Pkinase"/>
    <property type="match status" value="1"/>
</dbReference>
<dbReference type="Proteomes" id="UP000294513">
    <property type="component" value="Unassembled WGS sequence"/>
</dbReference>
<dbReference type="InterPro" id="IPR007822">
    <property type="entry name" value="LANC-like"/>
</dbReference>
<comment type="caution">
    <text evidence="10">The sequence shown here is derived from an EMBL/GenBank/DDBJ whole genome shotgun (WGS) entry which is preliminary data.</text>
</comment>
<evidence type="ECO:0000256" key="5">
    <source>
        <dbReference type="ARBA" id="ARBA00022777"/>
    </source>
</evidence>
<dbReference type="EC" id="2.7.11.1" evidence="1"/>
<dbReference type="OrthoDB" id="1492512at2"/>
<dbReference type="PROSITE" id="PS50011">
    <property type="entry name" value="PROTEIN_KINASE_DOM"/>
    <property type="match status" value="1"/>
</dbReference>
<keyword evidence="6" id="KW-0067">ATP-binding</keyword>
<feature type="binding site" evidence="7">
    <location>
        <position position="808"/>
    </location>
    <ligand>
        <name>Zn(2+)</name>
        <dbReference type="ChEBI" id="CHEBI:29105"/>
    </ligand>
</feature>
<evidence type="ECO:0000256" key="1">
    <source>
        <dbReference type="ARBA" id="ARBA00012513"/>
    </source>
</evidence>
<dbReference type="InterPro" id="IPR057929">
    <property type="entry name" value="RamC_N"/>
</dbReference>
<evidence type="ECO:0000256" key="7">
    <source>
        <dbReference type="PIRSR" id="PIRSR607822-1"/>
    </source>
</evidence>
<dbReference type="PANTHER" id="PTHR43289:SF6">
    <property type="entry name" value="SERINE_THREONINE-PROTEIN KINASE NEKL-3"/>
    <property type="match status" value="1"/>
</dbReference>
<dbReference type="RefSeq" id="WP_131889927.1">
    <property type="nucleotide sequence ID" value="NZ_SMKU01000017.1"/>
</dbReference>
<dbReference type="PANTHER" id="PTHR43289">
    <property type="entry name" value="MITOGEN-ACTIVATED PROTEIN KINASE KINASE KINASE 20-RELATED"/>
    <property type="match status" value="1"/>
</dbReference>
<dbReference type="SUPFAM" id="SSF56112">
    <property type="entry name" value="Protein kinase-like (PK-like)"/>
    <property type="match status" value="1"/>
</dbReference>
<dbReference type="SMART" id="SM01260">
    <property type="entry name" value="LANC_like"/>
    <property type="match status" value="1"/>
</dbReference>
<keyword evidence="5" id="KW-0418">Kinase</keyword>
<dbReference type="GO" id="GO:0046872">
    <property type="term" value="F:metal ion binding"/>
    <property type="evidence" value="ECO:0007669"/>
    <property type="project" value="UniProtKB-KW"/>
</dbReference>
<dbReference type="InterPro" id="IPR000719">
    <property type="entry name" value="Prot_kinase_dom"/>
</dbReference>
<dbReference type="SMART" id="SM00220">
    <property type="entry name" value="S_TKc"/>
    <property type="match status" value="1"/>
</dbReference>
<organism evidence="10 11">
    <name type="scientific">Actinomadura rubrisoli</name>
    <dbReference type="NCBI Taxonomy" id="2530368"/>
    <lineage>
        <taxon>Bacteria</taxon>
        <taxon>Bacillati</taxon>
        <taxon>Actinomycetota</taxon>
        <taxon>Actinomycetes</taxon>
        <taxon>Streptosporangiales</taxon>
        <taxon>Thermomonosporaceae</taxon>
        <taxon>Actinomadura</taxon>
    </lineage>
</organism>
<evidence type="ECO:0000313" key="11">
    <source>
        <dbReference type="Proteomes" id="UP000294513"/>
    </source>
</evidence>
<feature type="binding site" evidence="7">
    <location>
        <position position="853"/>
    </location>
    <ligand>
        <name>Zn(2+)</name>
        <dbReference type="ChEBI" id="CHEBI:29105"/>
    </ligand>
</feature>
<sequence>MVDFNLSVFTAASAADSGDAALMDVLTGALGRASAPERWATARTGIWCSVAPEGMPRRPQGWKLHVSATPASAPEVLGRCAAVLLEAGSAFKFAASIDSVVALNGRNTSRGHSGKFITIYPDSDAEAVRLAAELDRATAGLPGPRILSDRPYSRDSLVHYRYGAFIEERQITNDGFYAWMILDPDGNPVEDRRIGRYVPPSWVSCPFPDNGMSITRREGDGGARSGGDGNKVMIGSRFAVREAIRHSNKGGVYRAVDTETGEPVVIKEARPHVDADLQGRDTRERLRAEFRALEAIQDLELAPHPVRLFTQSGHLFLAQEMIPGTALREWAPDLIGEAGWGPHLAPALGMARRLADLMIRAHAAGLIVRDFNPNNIMVRPDGTPVMIDLELAVTGDDPQEEPPLAAGTPAFAAPEQMKGAPIRAAADYFSLGATLCYVFTGAPPYFLPDSPPARSLTDRLTEWLTARTQGLGLPASLTEALTGLMADEPEHRWTPERAREAMAGWTPASQPEHPEDLPDPDRRVTEAIDAGIGEAIDDSGEGHPEPQWLREACDETVEGITDFLLASMEPESALALWPASCAHGALDPCSLQHGAAGCLGALVQCYRLTADARLPQAIDVAARWILKRLEEDAKRQSGLYYGTAGTAWSMLEAGLALGDDGLVEDALAVADRLPSAVASPDMTHGTAGIGVTALHLWARTREARFAERAGAAADALVGSVEERPGGIVWRTPADLDSKLAGETYLGFAHGVAGVGYFLLAYAEAAGRADCRELAVRAGESLLGEAVITRRSAMWGARAGDAPTAPYWCHGASGIASFLVRLGLATGDARFARAADLSAQAVTDHAWRPVLGQCHGLSGTGDFLLDMASLTGGARHRAAAWRLGRIILAYGAHRDGRIVFPDERGEISATWGDGVSGILGFLLRLRYGSPRLWTADAATADADGSAGASPNGAVAGTIGSGRTA</sequence>
<dbReference type="InterPro" id="IPR011009">
    <property type="entry name" value="Kinase-like_dom_sf"/>
</dbReference>
<proteinExistence type="predicted"/>
<evidence type="ECO:0000259" key="9">
    <source>
        <dbReference type="PROSITE" id="PS50011"/>
    </source>
</evidence>
<dbReference type="GO" id="GO:0005524">
    <property type="term" value="F:ATP binding"/>
    <property type="evidence" value="ECO:0007669"/>
    <property type="project" value="UniProtKB-KW"/>
</dbReference>
<dbReference type="Gene3D" id="1.10.510.10">
    <property type="entry name" value="Transferase(Phosphotransferase) domain 1"/>
    <property type="match status" value="1"/>
</dbReference>
<keyword evidence="7" id="KW-0479">Metal-binding</keyword>
<gene>
    <name evidence="10" type="ORF">E1298_06425</name>
</gene>
<name>A0A4R5C863_9ACTN</name>
<keyword evidence="4" id="KW-0547">Nucleotide-binding</keyword>